<evidence type="ECO:0000313" key="4">
    <source>
        <dbReference type="Proteomes" id="UP001254257"/>
    </source>
</evidence>
<feature type="signal peptide" evidence="2">
    <location>
        <begin position="1"/>
        <end position="18"/>
    </location>
</feature>
<evidence type="ECO:0000256" key="2">
    <source>
        <dbReference type="SAM" id="SignalP"/>
    </source>
</evidence>
<feature type="chain" id="PRO_5047179867" evidence="2">
    <location>
        <begin position="19"/>
        <end position="485"/>
    </location>
</feature>
<dbReference type="Pfam" id="PF02321">
    <property type="entry name" value="OEP"/>
    <property type="match status" value="1"/>
</dbReference>
<keyword evidence="4" id="KW-1185">Reference proteome</keyword>
<evidence type="ECO:0000256" key="1">
    <source>
        <dbReference type="ARBA" id="ARBA00007613"/>
    </source>
</evidence>
<dbReference type="InterPro" id="IPR003423">
    <property type="entry name" value="OMP_efflux"/>
</dbReference>
<dbReference type="Proteomes" id="UP001254257">
    <property type="component" value="Unassembled WGS sequence"/>
</dbReference>
<comment type="similarity">
    <text evidence="1">Belongs to the outer membrane factor (OMF) (TC 1.B.17) family.</text>
</comment>
<name>A0ABU3SAI6_9HYPH</name>
<dbReference type="PANTHER" id="PTHR30203:SF24">
    <property type="entry name" value="BLR4935 PROTEIN"/>
    <property type="match status" value="1"/>
</dbReference>
<protein>
    <submittedName>
        <fullName evidence="3">TolC family protein</fullName>
    </submittedName>
</protein>
<dbReference type="PROSITE" id="PS51257">
    <property type="entry name" value="PROKAR_LIPOPROTEIN"/>
    <property type="match status" value="1"/>
</dbReference>
<dbReference type="InterPro" id="IPR010131">
    <property type="entry name" value="MdtP/NodT-like"/>
</dbReference>
<dbReference type="SUPFAM" id="SSF56954">
    <property type="entry name" value="Outer membrane efflux proteins (OEP)"/>
    <property type="match status" value="1"/>
</dbReference>
<sequence>MKLRTLAHGRRGLPFALAAFLGGCASFSPDAGLDVARNAAFAELNKDVVKINDVAGAISAKARVDQLLKKPLTADAAVQIALLNNRGLQAAFNELGVAEAQMVAASLPPNPVFGISKLSGRFEVEIERQIAGSLFALVTLPFRAEIARDRFQSQQLRTAETVMTLAADTRRQFHRAVAASAQVGFIEQAKGSAEAASELFKRLGESGGVNKLDQAREYAFDAELGAQLAQARLVQRQERERLVRMLGLWGDDLKFKLPNTLPPLPRLQSAKAIESEALRKRIDLQVARADLDVLAKSLGLTNATRFVNDIDLLGRRTYDRGRSINDHGHVERESSRSRTVELEIEIPIFDFGQSKVVQAEQNYMQAANKLAEKAVNIRSEAREAYVGYRATYDIARQYQNNVLPLRKIIQDESLLHYSGMLIDVTQLITDARARILSNVVAINARRDFWIAHTDLKHVVIGGGSGGGGATVAAASGGDAGGAGGH</sequence>
<dbReference type="RefSeq" id="WP_316019589.1">
    <property type="nucleotide sequence ID" value="NZ_JAWDID010000028.1"/>
</dbReference>
<comment type="caution">
    <text evidence="3">The sequence shown here is derived from an EMBL/GenBank/DDBJ whole genome shotgun (WGS) entry which is preliminary data.</text>
</comment>
<evidence type="ECO:0000313" key="3">
    <source>
        <dbReference type="EMBL" id="MDU0341777.1"/>
    </source>
</evidence>
<keyword evidence="2" id="KW-0732">Signal</keyword>
<gene>
    <name evidence="3" type="ORF">RKE40_17890</name>
</gene>
<organism evidence="3 4">
    <name type="scientific">Bosea rubneri</name>
    <dbReference type="NCBI Taxonomy" id="3075434"/>
    <lineage>
        <taxon>Bacteria</taxon>
        <taxon>Pseudomonadati</taxon>
        <taxon>Pseudomonadota</taxon>
        <taxon>Alphaproteobacteria</taxon>
        <taxon>Hyphomicrobiales</taxon>
        <taxon>Boseaceae</taxon>
        <taxon>Bosea</taxon>
    </lineage>
</organism>
<dbReference type="EMBL" id="JAWDID010000028">
    <property type="protein sequence ID" value="MDU0341777.1"/>
    <property type="molecule type" value="Genomic_DNA"/>
</dbReference>
<proteinExistence type="inferred from homology"/>
<accession>A0ABU3SAI6</accession>
<reference evidence="3 4" key="1">
    <citation type="submission" date="2023-09" db="EMBL/GenBank/DDBJ databases">
        <title>Whole genome shotgun sequencing (WGS) of Bosea sp. ZW T0_25, isolated from stored onions (Allium cepa).</title>
        <authorList>
            <person name="Stoll D.A."/>
            <person name="Huch M."/>
        </authorList>
    </citation>
    <scope>NUCLEOTIDE SEQUENCE [LARGE SCALE GENOMIC DNA]</scope>
    <source>
        <strain evidence="3 4">ZW T0_25</strain>
    </source>
</reference>
<dbReference type="Gene3D" id="1.20.1600.10">
    <property type="entry name" value="Outer membrane efflux proteins (OEP)"/>
    <property type="match status" value="1"/>
</dbReference>
<dbReference type="PANTHER" id="PTHR30203">
    <property type="entry name" value="OUTER MEMBRANE CATION EFFLUX PROTEIN"/>
    <property type="match status" value="1"/>
</dbReference>